<keyword evidence="1" id="KW-0732">Signal</keyword>
<evidence type="ECO:0000256" key="1">
    <source>
        <dbReference type="SAM" id="SignalP"/>
    </source>
</evidence>
<feature type="signal peptide" evidence="1">
    <location>
        <begin position="1"/>
        <end position="18"/>
    </location>
</feature>
<evidence type="ECO:0000313" key="2">
    <source>
        <dbReference type="EMBL" id="TFK82501.1"/>
    </source>
</evidence>
<gene>
    <name evidence="2" type="ORF">K466DRAFT_299144</name>
</gene>
<name>A0A5C3NZ34_9APHY</name>
<proteinExistence type="predicted"/>
<reference evidence="2 3" key="1">
    <citation type="journal article" date="2019" name="Nat. Ecol. Evol.">
        <title>Megaphylogeny resolves global patterns of mushroom evolution.</title>
        <authorList>
            <person name="Varga T."/>
            <person name="Krizsan K."/>
            <person name="Foldi C."/>
            <person name="Dima B."/>
            <person name="Sanchez-Garcia M."/>
            <person name="Sanchez-Ramirez S."/>
            <person name="Szollosi G.J."/>
            <person name="Szarkandi J.G."/>
            <person name="Papp V."/>
            <person name="Albert L."/>
            <person name="Andreopoulos W."/>
            <person name="Angelini C."/>
            <person name="Antonin V."/>
            <person name="Barry K.W."/>
            <person name="Bougher N.L."/>
            <person name="Buchanan P."/>
            <person name="Buyck B."/>
            <person name="Bense V."/>
            <person name="Catcheside P."/>
            <person name="Chovatia M."/>
            <person name="Cooper J."/>
            <person name="Damon W."/>
            <person name="Desjardin D."/>
            <person name="Finy P."/>
            <person name="Geml J."/>
            <person name="Haridas S."/>
            <person name="Hughes K."/>
            <person name="Justo A."/>
            <person name="Karasinski D."/>
            <person name="Kautmanova I."/>
            <person name="Kiss B."/>
            <person name="Kocsube S."/>
            <person name="Kotiranta H."/>
            <person name="LaButti K.M."/>
            <person name="Lechner B.E."/>
            <person name="Liimatainen K."/>
            <person name="Lipzen A."/>
            <person name="Lukacs Z."/>
            <person name="Mihaltcheva S."/>
            <person name="Morgado L.N."/>
            <person name="Niskanen T."/>
            <person name="Noordeloos M.E."/>
            <person name="Ohm R.A."/>
            <person name="Ortiz-Santana B."/>
            <person name="Ovrebo C."/>
            <person name="Racz N."/>
            <person name="Riley R."/>
            <person name="Savchenko A."/>
            <person name="Shiryaev A."/>
            <person name="Soop K."/>
            <person name="Spirin V."/>
            <person name="Szebenyi C."/>
            <person name="Tomsovsky M."/>
            <person name="Tulloss R.E."/>
            <person name="Uehling J."/>
            <person name="Grigoriev I.V."/>
            <person name="Vagvolgyi C."/>
            <person name="Papp T."/>
            <person name="Martin F.M."/>
            <person name="Miettinen O."/>
            <person name="Hibbett D.S."/>
            <person name="Nagy L.G."/>
        </authorList>
    </citation>
    <scope>NUCLEOTIDE SEQUENCE [LARGE SCALE GENOMIC DNA]</scope>
    <source>
        <strain evidence="2 3">HHB13444</strain>
    </source>
</reference>
<organism evidence="2 3">
    <name type="scientific">Polyporus arcularius HHB13444</name>
    <dbReference type="NCBI Taxonomy" id="1314778"/>
    <lineage>
        <taxon>Eukaryota</taxon>
        <taxon>Fungi</taxon>
        <taxon>Dikarya</taxon>
        <taxon>Basidiomycota</taxon>
        <taxon>Agaricomycotina</taxon>
        <taxon>Agaricomycetes</taxon>
        <taxon>Polyporales</taxon>
        <taxon>Polyporaceae</taxon>
        <taxon>Polyporus</taxon>
    </lineage>
</organism>
<accession>A0A5C3NZ34</accession>
<dbReference type="AlphaFoldDB" id="A0A5C3NZ34"/>
<dbReference type="Proteomes" id="UP000308197">
    <property type="component" value="Unassembled WGS sequence"/>
</dbReference>
<feature type="chain" id="PRO_5022974005" description="Secreted protein" evidence="1">
    <location>
        <begin position="19"/>
        <end position="120"/>
    </location>
</feature>
<protein>
    <recommendedName>
        <fullName evidence="4">Secreted protein</fullName>
    </recommendedName>
</protein>
<dbReference type="EMBL" id="ML211479">
    <property type="protein sequence ID" value="TFK82501.1"/>
    <property type="molecule type" value="Genomic_DNA"/>
</dbReference>
<dbReference type="InParanoid" id="A0A5C3NZ34"/>
<evidence type="ECO:0008006" key="4">
    <source>
        <dbReference type="Google" id="ProtNLM"/>
    </source>
</evidence>
<keyword evidence="3" id="KW-1185">Reference proteome</keyword>
<evidence type="ECO:0000313" key="3">
    <source>
        <dbReference type="Proteomes" id="UP000308197"/>
    </source>
</evidence>
<sequence>MGSARLQIWLGVVQIASGLEGCVVVSRHGPVSARGSSDVICRDADAFLVTLLYMWTSDCLRSGFTYSHACPRACGILSYSLRESGLSRLRSVCWGPRNDTGRSRRLLAALDARVCAVPYH</sequence>